<feature type="region of interest" description="Disordered" evidence="1">
    <location>
        <begin position="86"/>
        <end position="120"/>
    </location>
</feature>
<feature type="region of interest" description="Disordered" evidence="1">
    <location>
        <begin position="1"/>
        <end position="22"/>
    </location>
</feature>
<keyword evidence="3" id="KW-1185">Reference proteome</keyword>
<dbReference type="Proteomes" id="UP000235388">
    <property type="component" value="Unassembled WGS sequence"/>
</dbReference>
<dbReference type="EMBL" id="PGCJ01001135">
    <property type="protein sequence ID" value="PLW08901.1"/>
    <property type="molecule type" value="Genomic_DNA"/>
</dbReference>
<dbReference type="AlphaFoldDB" id="A0A2N5S6P0"/>
<feature type="compositionally biased region" description="Basic and acidic residues" evidence="1">
    <location>
        <begin position="106"/>
        <end position="120"/>
    </location>
</feature>
<evidence type="ECO:0000313" key="2">
    <source>
        <dbReference type="EMBL" id="PLW08901.1"/>
    </source>
</evidence>
<sequence>MQVFGNGTTTATPSDSGSNVEIVRPESPRHMLPIKHAPVAVSPCLQDRSAPSDPRTPDWETAHPNLAAPAQHSANPALLVPAITIREATVEPEASTNSSSGEESEGPAKTKPTKEAVTEEERIDRVFSCMTDSRDLNQANLEQLLKDFQLAGHAVLKQADTCFEAVTILEDAGVLAARRQIC</sequence>
<evidence type="ECO:0000256" key="1">
    <source>
        <dbReference type="SAM" id="MobiDB-lite"/>
    </source>
</evidence>
<evidence type="ECO:0000313" key="3">
    <source>
        <dbReference type="Proteomes" id="UP000235388"/>
    </source>
</evidence>
<feature type="compositionally biased region" description="Polar residues" evidence="1">
    <location>
        <begin position="1"/>
        <end position="19"/>
    </location>
</feature>
<comment type="caution">
    <text evidence="2">The sequence shown here is derived from an EMBL/GenBank/DDBJ whole genome shotgun (WGS) entry which is preliminary data.</text>
</comment>
<reference evidence="2 3" key="1">
    <citation type="submission" date="2017-11" db="EMBL/GenBank/DDBJ databases">
        <title>De novo assembly and phasing of dikaryotic genomes from two isolates of Puccinia coronata f. sp. avenae, the causal agent of oat crown rust.</title>
        <authorList>
            <person name="Miller M.E."/>
            <person name="Zhang Y."/>
            <person name="Omidvar V."/>
            <person name="Sperschneider J."/>
            <person name="Schwessinger B."/>
            <person name="Raley C."/>
            <person name="Palmer J.M."/>
            <person name="Garnica D."/>
            <person name="Upadhyaya N."/>
            <person name="Rathjen J."/>
            <person name="Taylor J.M."/>
            <person name="Park R.F."/>
            <person name="Dodds P.N."/>
            <person name="Hirsch C.D."/>
            <person name="Kianian S.F."/>
            <person name="Figueroa M."/>
        </authorList>
    </citation>
    <scope>NUCLEOTIDE SEQUENCE [LARGE SCALE GENOMIC DNA]</scope>
    <source>
        <strain evidence="2">12NC29</strain>
    </source>
</reference>
<proteinExistence type="predicted"/>
<organism evidence="2 3">
    <name type="scientific">Puccinia coronata f. sp. avenae</name>
    <dbReference type="NCBI Taxonomy" id="200324"/>
    <lineage>
        <taxon>Eukaryota</taxon>
        <taxon>Fungi</taxon>
        <taxon>Dikarya</taxon>
        <taxon>Basidiomycota</taxon>
        <taxon>Pucciniomycotina</taxon>
        <taxon>Pucciniomycetes</taxon>
        <taxon>Pucciniales</taxon>
        <taxon>Pucciniaceae</taxon>
        <taxon>Puccinia</taxon>
    </lineage>
</organism>
<accession>A0A2N5S6P0</accession>
<gene>
    <name evidence="2" type="ORF">PCANC_24326</name>
</gene>
<feature type="region of interest" description="Disordered" evidence="1">
    <location>
        <begin position="39"/>
        <end position="74"/>
    </location>
</feature>
<name>A0A2N5S6P0_9BASI</name>
<protein>
    <submittedName>
        <fullName evidence="2">Uncharacterized protein</fullName>
    </submittedName>
</protein>